<reference evidence="3 4" key="1">
    <citation type="submission" date="2020-04" db="EMBL/GenBank/DDBJ databases">
        <title>MicrobeNet Type strains.</title>
        <authorList>
            <person name="Nicholson A.C."/>
        </authorList>
    </citation>
    <scope>NUCLEOTIDE SEQUENCE [LARGE SCALE GENOMIC DNA]</scope>
    <source>
        <strain evidence="3 4">DSM 44113</strain>
    </source>
</reference>
<organism evidence="3 4">
    <name type="scientific">Tsukamurella spumae</name>
    <dbReference type="NCBI Taxonomy" id="44753"/>
    <lineage>
        <taxon>Bacteria</taxon>
        <taxon>Bacillati</taxon>
        <taxon>Actinomycetota</taxon>
        <taxon>Actinomycetes</taxon>
        <taxon>Mycobacteriales</taxon>
        <taxon>Tsukamurellaceae</taxon>
        <taxon>Tsukamurella</taxon>
    </lineage>
</organism>
<feature type="domain" description="DUF222" evidence="2">
    <location>
        <begin position="82"/>
        <end position="358"/>
    </location>
</feature>
<dbReference type="Proteomes" id="UP000582646">
    <property type="component" value="Unassembled WGS sequence"/>
</dbReference>
<sequence>MDHSTALTNLPEALLPPRLVGAVVPSAELGKVLDEQRKVENRAFCRTMTATYALFRDRYGERESAFLSSDIESGGGYFAQRQELSLAYSALKAEVMIALRLGPTAAETAIDQAIGFVERLPRLFALIEANVISARGGQEALNRCRALSAAQALEFDERLAAVLTADADRLTAIPALREAADRIVHDIDPAAAERRRRQAEEDRTFTVRPADDGMAVAYALLTAHEIRELESRVDEVAATVCDCDPRSASQRRADAFVMLIRGFVTLGCRCALPVCRYAPIHHAGEGQEDSDGARVVVRYRTLVHVVVNEKTLADPADTAAGYLIGHGPITAEHAREISRRDDAVVRPFGRELDDEQSPTEPSRERATGSPYRWSGIDLVRRRPVGIMLASRCRRAAVPTGPTPTRSPRALSPRALNPRALNPRALVIAQGSAGYRFSADLMRYFHILFPRCVFPMCTRPASRCQIDHRREYDHADPERGGASTADNGQPLCLPHHQLKTAGIWVDAHLADGRILWTGPNGRRAVVDPSGTLLGLFPDLTRITWTNPPAAPSKPRGPGGPTRLQREHDRRERLRDRNLEELERRAHPEAVSTVERRLDAALAGATPASLPPPDDEPPPF</sequence>
<proteinExistence type="predicted"/>
<feature type="region of interest" description="Disordered" evidence="1">
    <location>
        <begin position="395"/>
        <end position="414"/>
    </location>
</feature>
<protein>
    <submittedName>
        <fullName evidence="3">DUF222 domain-containing protein</fullName>
    </submittedName>
</protein>
<feature type="region of interest" description="Disordered" evidence="1">
    <location>
        <begin position="349"/>
        <end position="369"/>
    </location>
</feature>
<dbReference type="AlphaFoldDB" id="A0A846X5E1"/>
<dbReference type="Pfam" id="PF02720">
    <property type="entry name" value="DUF222"/>
    <property type="match status" value="1"/>
</dbReference>
<accession>A0A846X5E1</accession>
<feature type="region of interest" description="Disordered" evidence="1">
    <location>
        <begin position="544"/>
        <end position="618"/>
    </location>
</feature>
<dbReference type="CDD" id="cd00085">
    <property type="entry name" value="HNHc"/>
    <property type="match status" value="1"/>
</dbReference>
<dbReference type="RefSeq" id="WP_168547568.1">
    <property type="nucleotide sequence ID" value="NZ_BAAAKS010000065.1"/>
</dbReference>
<evidence type="ECO:0000313" key="4">
    <source>
        <dbReference type="Proteomes" id="UP000582646"/>
    </source>
</evidence>
<evidence type="ECO:0000313" key="3">
    <source>
        <dbReference type="EMBL" id="NKY20644.1"/>
    </source>
</evidence>
<dbReference type="InterPro" id="IPR003615">
    <property type="entry name" value="HNH_nuc"/>
</dbReference>
<comment type="caution">
    <text evidence="3">The sequence shown here is derived from an EMBL/GenBank/DDBJ whole genome shotgun (WGS) entry which is preliminary data.</text>
</comment>
<feature type="compositionally biased region" description="Basic and acidic residues" evidence="1">
    <location>
        <begin position="562"/>
        <end position="597"/>
    </location>
</feature>
<gene>
    <name evidence="3" type="ORF">HF999_20000</name>
</gene>
<evidence type="ECO:0000259" key="2">
    <source>
        <dbReference type="Pfam" id="PF02720"/>
    </source>
</evidence>
<name>A0A846X5E1_9ACTN</name>
<dbReference type="InterPro" id="IPR003870">
    <property type="entry name" value="DUF222"/>
</dbReference>
<evidence type="ECO:0000256" key="1">
    <source>
        <dbReference type="SAM" id="MobiDB-lite"/>
    </source>
</evidence>
<dbReference type="EMBL" id="JAAXOQ010000038">
    <property type="protein sequence ID" value="NKY20644.1"/>
    <property type="molecule type" value="Genomic_DNA"/>
</dbReference>
<keyword evidence="4" id="KW-1185">Reference proteome</keyword>